<dbReference type="SUPFAM" id="SSF46785">
    <property type="entry name" value="Winged helix' DNA-binding domain"/>
    <property type="match status" value="1"/>
</dbReference>
<evidence type="ECO:0000259" key="1">
    <source>
        <dbReference type="PROSITE" id="PS50995"/>
    </source>
</evidence>
<dbReference type="GO" id="GO:0006950">
    <property type="term" value="P:response to stress"/>
    <property type="evidence" value="ECO:0007669"/>
    <property type="project" value="TreeGrafter"/>
</dbReference>
<dbReference type="GO" id="GO:0003700">
    <property type="term" value="F:DNA-binding transcription factor activity"/>
    <property type="evidence" value="ECO:0007669"/>
    <property type="project" value="InterPro"/>
</dbReference>
<dbReference type="InterPro" id="IPR039422">
    <property type="entry name" value="MarR/SlyA-like"/>
</dbReference>
<evidence type="ECO:0000313" key="3">
    <source>
        <dbReference type="Proteomes" id="UP000515728"/>
    </source>
</evidence>
<proteinExistence type="predicted"/>
<dbReference type="InterPro" id="IPR036388">
    <property type="entry name" value="WH-like_DNA-bd_sf"/>
</dbReference>
<organism evidence="2 3">
    <name type="scientific">Pseudonocardia petroleophila</name>
    <dbReference type="NCBI Taxonomy" id="37331"/>
    <lineage>
        <taxon>Bacteria</taxon>
        <taxon>Bacillati</taxon>
        <taxon>Actinomycetota</taxon>
        <taxon>Actinomycetes</taxon>
        <taxon>Pseudonocardiales</taxon>
        <taxon>Pseudonocardiaceae</taxon>
        <taxon>Pseudonocardia</taxon>
    </lineage>
</organism>
<dbReference type="Proteomes" id="UP000515728">
    <property type="component" value="Chromosome"/>
</dbReference>
<dbReference type="InterPro" id="IPR000835">
    <property type="entry name" value="HTH_MarR-typ"/>
</dbReference>
<accession>A0A7G7MJJ9</accession>
<dbReference type="KEGG" id="ppel:H6H00_02645"/>
<dbReference type="InterPro" id="IPR036390">
    <property type="entry name" value="WH_DNA-bd_sf"/>
</dbReference>
<dbReference type="PANTHER" id="PTHR33164:SF106">
    <property type="entry name" value="TRANSCRIPTIONAL REGULATORY PROTEIN"/>
    <property type="match status" value="1"/>
</dbReference>
<gene>
    <name evidence="2" type="ORF">H6H00_02645</name>
</gene>
<feature type="domain" description="HTH marR-type" evidence="1">
    <location>
        <begin position="1"/>
        <end position="155"/>
    </location>
</feature>
<dbReference type="Pfam" id="PF01047">
    <property type="entry name" value="MarR"/>
    <property type="match status" value="1"/>
</dbReference>
<dbReference type="PROSITE" id="PS50995">
    <property type="entry name" value="HTH_MARR_2"/>
    <property type="match status" value="1"/>
</dbReference>
<protein>
    <submittedName>
        <fullName evidence="2">MarR family transcriptional regulator</fullName>
    </submittedName>
</protein>
<dbReference type="Gene3D" id="1.10.10.10">
    <property type="entry name" value="Winged helix-like DNA-binding domain superfamily/Winged helix DNA-binding domain"/>
    <property type="match status" value="1"/>
</dbReference>
<evidence type="ECO:0000313" key="2">
    <source>
        <dbReference type="EMBL" id="QNG52960.1"/>
    </source>
</evidence>
<dbReference type="EMBL" id="CP060131">
    <property type="protein sequence ID" value="QNG52960.1"/>
    <property type="molecule type" value="Genomic_DNA"/>
</dbReference>
<reference evidence="2 3" key="1">
    <citation type="submission" date="2020-08" db="EMBL/GenBank/DDBJ databases">
        <authorList>
            <person name="Mo P."/>
        </authorList>
    </citation>
    <scope>NUCLEOTIDE SEQUENCE [LARGE SCALE GENOMIC DNA]</scope>
    <source>
        <strain evidence="2 3">CGMCC 4.1532</strain>
    </source>
</reference>
<name>A0A7G7MJJ9_9PSEU</name>
<dbReference type="PRINTS" id="PR00598">
    <property type="entry name" value="HTHMARR"/>
</dbReference>
<dbReference type="SMART" id="SM00347">
    <property type="entry name" value="HTH_MARR"/>
    <property type="match status" value="1"/>
</dbReference>
<dbReference type="PANTHER" id="PTHR33164">
    <property type="entry name" value="TRANSCRIPTIONAL REGULATOR, MARR FAMILY"/>
    <property type="match status" value="1"/>
</dbReference>
<keyword evidence="3" id="KW-1185">Reference proteome</keyword>
<sequence>MLKYLVQPSLLVDRDTVKEEVVDQDVTAGVLRLIASAVLHNQAVAQRLGLGASDSQFLTLLDVHGPLTPGRLAELTGLSTGTVTGVIDRLERGGFVERTRDGGDRRRVLVAPAPGARATLAPHYREQGEHLAAVLSTRTPDELRVIAAFLDDLAPP</sequence>
<dbReference type="AlphaFoldDB" id="A0A7G7MJJ9"/>